<dbReference type="AlphaFoldDB" id="A0A8K0R5L0"/>
<evidence type="ECO:0000256" key="1">
    <source>
        <dbReference type="ARBA" id="ARBA00004141"/>
    </source>
</evidence>
<comment type="subcellular location">
    <subcellularLocation>
        <location evidence="1">Membrane</location>
        <topology evidence="1">Multi-pass membrane protein</topology>
    </subcellularLocation>
</comment>
<feature type="transmembrane region" description="Helical" evidence="5">
    <location>
        <begin position="83"/>
        <end position="105"/>
    </location>
</feature>
<feature type="transmembrane region" description="Helical" evidence="5">
    <location>
        <begin position="242"/>
        <end position="261"/>
    </location>
</feature>
<dbReference type="Proteomes" id="UP000813461">
    <property type="component" value="Unassembled WGS sequence"/>
</dbReference>
<keyword evidence="2 5" id="KW-0812">Transmembrane</keyword>
<dbReference type="EMBL" id="JAGMVJ010000008">
    <property type="protein sequence ID" value="KAH7088201.1"/>
    <property type="molecule type" value="Genomic_DNA"/>
</dbReference>
<keyword evidence="3 5" id="KW-1133">Transmembrane helix</keyword>
<reference evidence="6" key="1">
    <citation type="journal article" date="2021" name="Nat. Commun.">
        <title>Genetic determinants of endophytism in the Arabidopsis root mycobiome.</title>
        <authorList>
            <person name="Mesny F."/>
            <person name="Miyauchi S."/>
            <person name="Thiergart T."/>
            <person name="Pickel B."/>
            <person name="Atanasova L."/>
            <person name="Karlsson M."/>
            <person name="Huettel B."/>
            <person name="Barry K.W."/>
            <person name="Haridas S."/>
            <person name="Chen C."/>
            <person name="Bauer D."/>
            <person name="Andreopoulos W."/>
            <person name="Pangilinan J."/>
            <person name="LaButti K."/>
            <person name="Riley R."/>
            <person name="Lipzen A."/>
            <person name="Clum A."/>
            <person name="Drula E."/>
            <person name="Henrissat B."/>
            <person name="Kohler A."/>
            <person name="Grigoriev I.V."/>
            <person name="Martin F.M."/>
            <person name="Hacquard S."/>
        </authorList>
    </citation>
    <scope>NUCLEOTIDE SEQUENCE</scope>
    <source>
        <strain evidence="6">MPI-SDFR-AT-0120</strain>
    </source>
</reference>
<dbReference type="PANTHER" id="PTHR31465">
    <property type="entry name" value="PROTEIN RTA1-RELATED"/>
    <property type="match status" value="1"/>
</dbReference>
<feature type="transmembrane region" description="Helical" evidence="5">
    <location>
        <begin position="25"/>
        <end position="44"/>
    </location>
</feature>
<sequence>MDSHSLLAPRGDADFDLYPYTPSSTAGYIFLVLFAIGGAVHLVMMFPLRTWFFIPFILGCAGEASGYYARAWSSSNIRKGSPYLIQLMLILASAPLLAATIYMTLGRLIRGLHAEEHAVMSTRWTTKIYVLIDIGSFICQMAGSAMQSSGDPAGIKTGVNVVVAGLGVQLVAFAFFVVMTAVFHRRLNREPTTVSLNGGSTWRRYVWVLYAVSLLVIVRSMFRLMEFLEGPQGKLYKTEAYLYAFDAALMFLVVVIMAIGHPGMLFRSIRKHAGVLLTEGDNEGLLLRRQTQK</sequence>
<dbReference type="OrthoDB" id="3358017at2759"/>
<organism evidence="6 7">
    <name type="scientific">Paraphoma chrysanthemicola</name>
    <dbReference type="NCBI Taxonomy" id="798071"/>
    <lineage>
        <taxon>Eukaryota</taxon>
        <taxon>Fungi</taxon>
        <taxon>Dikarya</taxon>
        <taxon>Ascomycota</taxon>
        <taxon>Pezizomycotina</taxon>
        <taxon>Dothideomycetes</taxon>
        <taxon>Pleosporomycetidae</taxon>
        <taxon>Pleosporales</taxon>
        <taxon>Pleosporineae</taxon>
        <taxon>Phaeosphaeriaceae</taxon>
        <taxon>Paraphoma</taxon>
    </lineage>
</organism>
<evidence type="ECO:0000256" key="2">
    <source>
        <dbReference type="ARBA" id="ARBA00022692"/>
    </source>
</evidence>
<keyword evidence="4 5" id="KW-0472">Membrane</keyword>
<proteinExistence type="predicted"/>
<accession>A0A8K0R5L0</accession>
<feature type="transmembrane region" description="Helical" evidence="5">
    <location>
        <begin position="126"/>
        <end position="146"/>
    </location>
</feature>
<feature type="transmembrane region" description="Helical" evidence="5">
    <location>
        <begin position="204"/>
        <end position="222"/>
    </location>
</feature>
<evidence type="ECO:0000256" key="3">
    <source>
        <dbReference type="ARBA" id="ARBA00022989"/>
    </source>
</evidence>
<comment type="caution">
    <text evidence="6">The sequence shown here is derived from an EMBL/GenBank/DDBJ whole genome shotgun (WGS) entry which is preliminary data.</text>
</comment>
<evidence type="ECO:0000256" key="4">
    <source>
        <dbReference type="ARBA" id="ARBA00023136"/>
    </source>
</evidence>
<gene>
    <name evidence="6" type="ORF">FB567DRAFT_333260</name>
</gene>
<protein>
    <submittedName>
        <fullName evidence="6">RTA1 domain protein</fullName>
    </submittedName>
</protein>
<dbReference type="InterPro" id="IPR007568">
    <property type="entry name" value="RTA1"/>
</dbReference>
<dbReference type="PANTHER" id="PTHR31465:SF17">
    <property type="entry name" value="DOMAIN PROTEIN, PUTATIVE (AFU_ORTHOLOGUE AFUA_5G09900)-RELATED"/>
    <property type="match status" value="1"/>
</dbReference>
<dbReference type="GO" id="GO:0016020">
    <property type="term" value="C:membrane"/>
    <property type="evidence" value="ECO:0007669"/>
    <property type="project" value="UniProtKB-SubCell"/>
</dbReference>
<name>A0A8K0R5L0_9PLEO</name>
<feature type="transmembrane region" description="Helical" evidence="5">
    <location>
        <begin position="158"/>
        <end position="183"/>
    </location>
</feature>
<dbReference type="Pfam" id="PF04479">
    <property type="entry name" value="RTA1"/>
    <property type="match status" value="1"/>
</dbReference>
<feature type="transmembrane region" description="Helical" evidence="5">
    <location>
        <begin position="51"/>
        <end position="71"/>
    </location>
</feature>
<evidence type="ECO:0000313" key="6">
    <source>
        <dbReference type="EMBL" id="KAH7088201.1"/>
    </source>
</evidence>
<evidence type="ECO:0000256" key="5">
    <source>
        <dbReference type="SAM" id="Phobius"/>
    </source>
</evidence>
<evidence type="ECO:0000313" key="7">
    <source>
        <dbReference type="Proteomes" id="UP000813461"/>
    </source>
</evidence>
<keyword evidence="7" id="KW-1185">Reference proteome</keyword>